<evidence type="ECO:0000313" key="11">
    <source>
        <dbReference type="Proteomes" id="UP000054560"/>
    </source>
</evidence>
<feature type="non-terminal residue" evidence="10">
    <location>
        <position position="1"/>
    </location>
</feature>
<name>A0A0L0FEC0_9EUKA</name>
<organism evidence="10 11">
    <name type="scientific">Sphaeroforma arctica JP610</name>
    <dbReference type="NCBI Taxonomy" id="667725"/>
    <lineage>
        <taxon>Eukaryota</taxon>
        <taxon>Ichthyosporea</taxon>
        <taxon>Ichthyophonida</taxon>
        <taxon>Sphaeroforma</taxon>
    </lineage>
</organism>
<dbReference type="Gene3D" id="3.40.390.10">
    <property type="entry name" value="Collagenase (Catalytic Domain)"/>
    <property type="match status" value="1"/>
</dbReference>
<dbReference type="Proteomes" id="UP000054560">
    <property type="component" value="Unassembled WGS sequence"/>
</dbReference>
<evidence type="ECO:0000256" key="2">
    <source>
        <dbReference type="ARBA" id="ARBA00007357"/>
    </source>
</evidence>
<gene>
    <name evidence="10" type="ORF">SARC_12364</name>
</gene>
<feature type="domain" description="Peptidase M13 N-terminal" evidence="9">
    <location>
        <begin position="18"/>
        <end position="141"/>
    </location>
</feature>
<evidence type="ECO:0000256" key="7">
    <source>
        <dbReference type="ARBA" id="ARBA00023049"/>
    </source>
</evidence>
<dbReference type="Gene3D" id="1.10.1380.10">
    <property type="entry name" value="Neutral endopeptidase , domain2"/>
    <property type="match status" value="1"/>
</dbReference>
<dbReference type="STRING" id="667725.A0A0L0FEC0"/>
<dbReference type="OrthoDB" id="6475849at2759"/>
<proteinExistence type="inferred from homology"/>
<evidence type="ECO:0000256" key="3">
    <source>
        <dbReference type="ARBA" id="ARBA00022670"/>
    </source>
</evidence>
<feature type="domain" description="Peptidase M13 C-terminal" evidence="8">
    <location>
        <begin position="194"/>
        <end position="227"/>
    </location>
</feature>
<keyword evidence="4" id="KW-0479">Metal-binding</keyword>
<keyword evidence="11" id="KW-1185">Reference proteome</keyword>
<keyword evidence="3" id="KW-0645">Protease</keyword>
<dbReference type="RefSeq" id="XP_014149006.1">
    <property type="nucleotide sequence ID" value="XM_014293531.1"/>
</dbReference>
<dbReference type="Pfam" id="PF01431">
    <property type="entry name" value="Peptidase_M13"/>
    <property type="match status" value="1"/>
</dbReference>
<dbReference type="InterPro" id="IPR000718">
    <property type="entry name" value="Peptidase_M13"/>
</dbReference>
<evidence type="ECO:0000256" key="4">
    <source>
        <dbReference type="ARBA" id="ARBA00022723"/>
    </source>
</evidence>
<dbReference type="PANTHER" id="PTHR11733">
    <property type="entry name" value="ZINC METALLOPROTEASE FAMILY M13 NEPRILYSIN-RELATED"/>
    <property type="match status" value="1"/>
</dbReference>
<evidence type="ECO:0000256" key="6">
    <source>
        <dbReference type="ARBA" id="ARBA00022833"/>
    </source>
</evidence>
<dbReference type="InterPro" id="IPR042089">
    <property type="entry name" value="Peptidase_M13_dom_2"/>
</dbReference>
<dbReference type="GO" id="GO:0046872">
    <property type="term" value="F:metal ion binding"/>
    <property type="evidence" value="ECO:0007669"/>
    <property type="project" value="UniProtKB-KW"/>
</dbReference>
<dbReference type="GeneID" id="25912868"/>
<keyword evidence="7" id="KW-0482">Metalloprotease</keyword>
<evidence type="ECO:0000259" key="9">
    <source>
        <dbReference type="Pfam" id="PF05649"/>
    </source>
</evidence>
<dbReference type="GO" id="GO:0005886">
    <property type="term" value="C:plasma membrane"/>
    <property type="evidence" value="ECO:0007669"/>
    <property type="project" value="TreeGrafter"/>
</dbReference>
<comment type="cofactor">
    <cofactor evidence="1">
        <name>Zn(2+)</name>
        <dbReference type="ChEBI" id="CHEBI:29105"/>
    </cofactor>
</comment>
<dbReference type="PROSITE" id="PS51885">
    <property type="entry name" value="NEPRILYSIN"/>
    <property type="match status" value="1"/>
</dbReference>
<protein>
    <recommendedName>
        <fullName evidence="12">Peptidase M13 N-terminal domain-containing protein</fullName>
    </recommendedName>
</protein>
<evidence type="ECO:0008006" key="12">
    <source>
        <dbReference type="Google" id="ProtNLM"/>
    </source>
</evidence>
<dbReference type="eggNOG" id="KOG3624">
    <property type="taxonomic scope" value="Eukaryota"/>
</dbReference>
<dbReference type="InterPro" id="IPR018497">
    <property type="entry name" value="Peptidase_M13_C"/>
</dbReference>
<keyword evidence="5" id="KW-0378">Hydrolase</keyword>
<sequence length="228" mass="26371">CLIPLRHLTYACLAVTDVNVSQWKHYTRWHVLKSFAKFLPSAFVEADFEFFGKTLTGQEQMEARWKKMLGFIDSQIGELLGKVYCEHHFPETSKRAMIELVDRVIASLKDMIKQDLPWMSQETKTAALVKLGTLRVKIGYPDKYKDYSELTPKANDSVISVVRQILLMEHHRDWRQANKPTNRDKWSMPPQMVNAYYSPLRNEIAFPAAILQGAAFDPERDLCANYGK</sequence>
<dbReference type="GO" id="GO:0016485">
    <property type="term" value="P:protein processing"/>
    <property type="evidence" value="ECO:0007669"/>
    <property type="project" value="TreeGrafter"/>
</dbReference>
<evidence type="ECO:0000256" key="5">
    <source>
        <dbReference type="ARBA" id="ARBA00022801"/>
    </source>
</evidence>
<comment type="similarity">
    <text evidence="2">Belongs to the peptidase M13 family.</text>
</comment>
<dbReference type="InterPro" id="IPR008753">
    <property type="entry name" value="Peptidase_M13_N"/>
</dbReference>
<reference evidence="10 11" key="1">
    <citation type="submission" date="2011-02" db="EMBL/GenBank/DDBJ databases">
        <title>The Genome Sequence of Sphaeroforma arctica JP610.</title>
        <authorList>
            <consortium name="The Broad Institute Genome Sequencing Platform"/>
            <person name="Russ C."/>
            <person name="Cuomo C."/>
            <person name="Young S.K."/>
            <person name="Zeng Q."/>
            <person name="Gargeya S."/>
            <person name="Alvarado L."/>
            <person name="Berlin A."/>
            <person name="Chapman S.B."/>
            <person name="Chen Z."/>
            <person name="Freedman E."/>
            <person name="Gellesch M."/>
            <person name="Goldberg J."/>
            <person name="Griggs A."/>
            <person name="Gujja S."/>
            <person name="Heilman E."/>
            <person name="Heiman D."/>
            <person name="Howarth C."/>
            <person name="Mehta T."/>
            <person name="Neiman D."/>
            <person name="Pearson M."/>
            <person name="Roberts A."/>
            <person name="Saif S."/>
            <person name="Shea T."/>
            <person name="Shenoy N."/>
            <person name="Sisk P."/>
            <person name="Stolte C."/>
            <person name="Sykes S."/>
            <person name="White J."/>
            <person name="Yandava C."/>
            <person name="Burger G."/>
            <person name="Gray M.W."/>
            <person name="Holland P.W.H."/>
            <person name="King N."/>
            <person name="Lang F.B.F."/>
            <person name="Roger A.J."/>
            <person name="Ruiz-Trillo I."/>
            <person name="Haas B."/>
            <person name="Nusbaum C."/>
            <person name="Birren B."/>
        </authorList>
    </citation>
    <scope>NUCLEOTIDE SEQUENCE [LARGE SCALE GENOMIC DNA]</scope>
    <source>
        <strain evidence="10 11">JP610</strain>
    </source>
</reference>
<dbReference type="EMBL" id="KQ243845">
    <property type="protein sequence ID" value="KNC75104.1"/>
    <property type="molecule type" value="Genomic_DNA"/>
</dbReference>
<keyword evidence="6" id="KW-0862">Zinc</keyword>
<evidence type="ECO:0000256" key="1">
    <source>
        <dbReference type="ARBA" id="ARBA00001947"/>
    </source>
</evidence>
<dbReference type="AlphaFoldDB" id="A0A0L0FEC0"/>
<dbReference type="InterPro" id="IPR024079">
    <property type="entry name" value="MetalloPept_cat_dom_sf"/>
</dbReference>
<evidence type="ECO:0000259" key="8">
    <source>
        <dbReference type="Pfam" id="PF01431"/>
    </source>
</evidence>
<dbReference type="PANTHER" id="PTHR11733:SF167">
    <property type="entry name" value="FI17812P1-RELATED"/>
    <property type="match status" value="1"/>
</dbReference>
<dbReference type="Pfam" id="PF05649">
    <property type="entry name" value="Peptidase_M13_N"/>
    <property type="match status" value="1"/>
</dbReference>
<accession>A0A0L0FEC0</accession>
<dbReference type="GO" id="GO:0004222">
    <property type="term" value="F:metalloendopeptidase activity"/>
    <property type="evidence" value="ECO:0007669"/>
    <property type="project" value="InterPro"/>
</dbReference>
<evidence type="ECO:0000313" key="10">
    <source>
        <dbReference type="EMBL" id="KNC75104.1"/>
    </source>
</evidence>
<dbReference type="SUPFAM" id="SSF55486">
    <property type="entry name" value="Metalloproteases ('zincins'), catalytic domain"/>
    <property type="match status" value="1"/>
</dbReference>